<dbReference type="Proteomes" id="UP000054538">
    <property type="component" value="Unassembled WGS sequence"/>
</dbReference>
<proteinExistence type="predicted"/>
<dbReference type="EMBL" id="KN825043">
    <property type="protein sequence ID" value="KIK95416.1"/>
    <property type="molecule type" value="Genomic_DNA"/>
</dbReference>
<evidence type="ECO:0000313" key="2">
    <source>
        <dbReference type="Proteomes" id="UP000054538"/>
    </source>
</evidence>
<dbReference type="InParanoid" id="A0A0D0DYR9"/>
<dbReference type="HOGENOM" id="CLU_2886456_0_0_1"/>
<sequence length="63" mass="7017">MFSDSMVAKIEVLKNRHFGIYSTIFYISFSGPMLEGGIADMPRGQQASPAMQWGHHIPAFQVS</sequence>
<name>A0A0D0DYR9_9AGAM</name>
<reference evidence="1 2" key="1">
    <citation type="submission" date="2014-04" db="EMBL/GenBank/DDBJ databases">
        <authorList>
            <consortium name="DOE Joint Genome Institute"/>
            <person name="Kuo A."/>
            <person name="Kohler A."/>
            <person name="Jargeat P."/>
            <person name="Nagy L.G."/>
            <person name="Floudas D."/>
            <person name="Copeland A."/>
            <person name="Barry K.W."/>
            <person name="Cichocki N."/>
            <person name="Veneault-Fourrey C."/>
            <person name="LaButti K."/>
            <person name="Lindquist E.A."/>
            <person name="Lipzen A."/>
            <person name="Lundell T."/>
            <person name="Morin E."/>
            <person name="Murat C."/>
            <person name="Sun H."/>
            <person name="Tunlid A."/>
            <person name="Henrissat B."/>
            <person name="Grigoriev I.V."/>
            <person name="Hibbett D.S."/>
            <person name="Martin F."/>
            <person name="Nordberg H.P."/>
            <person name="Cantor M.N."/>
            <person name="Hua S.X."/>
        </authorList>
    </citation>
    <scope>NUCLEOTIDE SEQUENCE [LARGE SCALE GENOMIC DNA]</scope>
    <source>
        <strain evidence="1 2">Ve08.2h10</strain>
    </source>
</reference>
<evidence type="ECO:0000313" key="1">
    <source>
        <dbReference type="EMBL" id="KIK95416.1"/>
    </source>
</evidence>
<gene>
    <name evidence="1" type="ORF">PAXRUDRAFT_827048</name>
</gene>
<accession>A0A0D0DYR9</accession>
<organism evidence="1 2">
    <name type="scientific">Paxillus rubicundulus Ve08.2h10</name>
    <dbReference type="NCBI Taxonomy" id="930991"/>
    <lineage>
        <taxon>Eukaryota</taxon>
        <taxon>Fungi</taxon>
        <taxon>Dikarya</taxon>
        <taxon>Basidiomycota</taxon>
        <taxon>Agaricomycotina</taxon>
        <taxon>Agaricomycetes</taxon>
        <taxon>Agaricomycetidae</taxon>
        <taxon>Boletales</taxon>
        <taxon>Paxilineae</taxon>
        <taxon>Paxillaceae</taxon>
        <taxon>Paxillus</taxon>
    </lineage>
</organism>
<protein>
    <submittedName>
        <fullName evidence="1">Uncharacterized protein</fullName>
    </submittedName>
</protein>
<reference evidence="2" key="2">
    <citation type="submission" date="2015-01" db="EMBL/GenBank/DDBJ databases">
        <title>Evolutionary Origins and Diversification of the Mycorrhizal Mutualists.</title>
        <authorList>
            <consortium name="DOE Joint Genome Institute"/>
            <consortium name="Mycorrhizal Genomics Consortium"/>
            <person name="Kohler A."/>
            <person name="Kuo A."/>
            <person name="Nagy L.G."/>
            <person name="Floudas D."/>
            <person name="Copeland A."/>
            <person name="Barry K.W."/>
            <person name="Cichocki N."/>
            <person name="Veneault-Fourrey C."/>
            <person name="LaButti K."/>
            <person name="Lindquist E.A."/>
            <person name="Lipzen A."/>
            <person name="Lundell T."/>
            <person name="Morin E."/>
            <person name="Murat C."/>
            <person name="Riley R."/>
            <person name="Ohm R."/>
            <person name="Sun H."/>
            <person name="Tunlid A."/>
            <person name="Henrissat B."/>
            <person name="Grigoriev I.V."/>
            <person name="Hibbett D.S."/>
            <person name="Martin F."/>
        </authorList>
    </citation>
    <scope>NUCLEOTIDE SEQUENCE [LARGE SCALE GENOMIC DNA]</scope>
    <source>
        <strain evidence="2">Ve08.2h10</strain>
    </source>
</reference>
<dbReference type="AlphaFoldDB" id="A0A0D0DYR9"/>
<keyword evidence="2" id="KW-1185">Reference proteome</keyword>